<organism evidence="9 10">
    <name type="scientific">Agrococcus jejuensis</name>
    <dbReference type="NCBI Taxonomy" id="399736"/>
    <lineage>
        <taxon>Bacteria</taxon>
        <taxon>Bacillati</taxon>
        <taxon>Actinomycetota</taxon>
        <taxon>Actinomycetes</taxon>
        <taxon>Micrococcales</taxon>
        <taxon>Microbacteriaceae</taxon>
        <taxon>Agrococcus</taxon>
    </lineage>
</organism>
<feature type="transmembrane region" description="Helical" evidence="7">
    <location>
        <begin position="12"/>
        <end position="36"/>
    </location>
</feature>
<evidence type="ECO:0000256" key="3">
    <source>
        <dbReference type="ARBA" id="ARBA00022475"/>
    </source>
</evidence>
<dbReference type="SUPFAM" id="SSF103473">
    <property type="entry name" value="MFS general substrate transporter"/>
    <property type="match status" value="1"/>
</dbReference>
<keyword evidence="6 7" id="KW-0472">Membrane</keyword>
<dbReference type="Proteomes" id="UP000198822">
    <property type="component" value="Chromosome I"/>
</dbReference>
<feature type="transmembrane region" description="Helical" evidence="7">
    <location>
        <begin position="255"/>
        <end position="275"/>
    </location>
</feature>
<evidence type="ECO:0000256" key="4">
    <source>
        <dbReference type="ARBA" id="ARBA00022692"/>
    </source>
</evidence>
<dbReference type="EMBL" id="LT629695">
    <property type="protein sequence ID" value="SDH42133.1"/>
    <property type="molecule type" value="Genomic_DNA"/>
</dbReference>
<comment type="subcellular location">
    <subcellularLocation>
        <location evidence="1">Cell membrane</location>
        <topology evidence="1">Multi-pass membrane protein</topology>
    </subcellularLocation>
</comment>
<evidence type="ECO:0000256" key="5">
    <source>
        <dbReference type="ARBA" id="ARBA00022989"/>
    </source>
</evidence>
<feature type="transmembrane region" description="Helical" evidence="7">
    <location>
        <begin position="371"/>
        <end position="393"/>
    </location>
</feature>
<evidence type="ECO:0000256" key="7">
    <source>
        <dbReference type="SAM" id="Phobius"/>
    </source>
</evidence>
<dbReference type="GO" id="GO:0022857">
    <property type="term" value="F:transmembrane transporter activity"/>
    <property type="evidence" value="ECO:0007669"/>
    <property type="project" value="InterPro"/>
</dbReference>
<reference evidence="10" key="1">
    <citation type="submission" date="2016-10" db="EMBL/GenBank/DDBJ databases">
        <authorList>
            <person name="Varghese N."/>
            <person name="Submissions S."/>
        </authorList>
    </citation>
    <scope>NUCLEOTIDE SEQUENCE [LARGE SCALE GENOMIC DNA]</scope>
    <source>
        <strain evidence="10">DSM 22002</strain>
    </source>
</reference>
<dbReference type="AlphaFoldDB" id="A0A1G8CA30"/>
<protein>
    <submittedName>
        <fullName evidence="9">Predicted arabinose efflux permease, MFS family</fullName>
    </submittedName>
</protein>
<dbReference type="STRING" id="399736.SAMN04489720_1211"/>
<dbReference type="Gene3D" id="1.20.1250.20">
    <property type="entry name" value="MFS general substrate transporter like domains"/>
    <property type="match status" value="1"/>
</dbReference>
<gene>
    <name evidence="9" type="ORF">SAMN04489720_1211</name>
</gene>
<dbReference type="InterPro" id="IPR036259">
    <property type="entry name" value="MFS_trans_sf"/>
</dbReference>
<dbReference type="RefSeq" id="WP_231945184.1">
    <property type="nucleotide sequence ID" value="NZ_LT629695.1"/>
</dbReference>
<name>A0A1G8CA30_9MICO</name>
<evidence type="ECO:0000259" key="8">
    <source>
        <dbReference type="PROSITE" id="PS50850"/>
    </source>
</evidence>
<dbReference type="CDD" id="cd06173">
    <property type="entry name" value="MFS_MefA_like"/>
    <property type="match status" value="1"/>
</dbReference>
<dbReference type="InterPro" id="IPR020846">
    <property type="entry name" value="MFS_dom"/>
</dbReference>
<evidence type="ECO:0000313" key="9">
    <source>
        <dbReference type="EMBL" id="SDH42133.1"/>
    </source>
</evidence>
<evidence type="ECO:0000256" key="6">
    <source>
        <dbReference type="ARBA" id="ARBA00023136"/>
    </source>
</evidence>
<keyword evidence="4 7" id="KW-0812">Transmembrane</keyword>
<evidence type="ECO:0000313" key="10">
    <source>
        <dbReference type="Proteomes" id="UP000198822"/>
    </source>
</evidence>
<feature type="transmembrane region" description="Helical" evidence="7">
    <location>
        <begin position="306"/>
        <end position="323"/>
    </location>
</feature>
<feature type="transmembrane region" description="Helical" evidence="7">
    <location>
        <begin position="344"/>
        <end position="365"/>
    </location>
</feature>
<dbReference type="PANTHER" id="PTHR23513">
    <property type="entry name" value="INTEGRAL MEMBRANE EFFLUX PROTEIN-RELATED"/>
    <property type="match status" value="1"/>
</dbReference>
<keyword evidence="2" id="KW-0813">Transport</keyword>
<dbReference type="PROSITE" id="PS50850">
    <property type="entry name" value="MFS"/>
    <property type="match status" value="1"/>
</dbReference>
<accession>A0A1G8CA30</accession>
<sequence length="421" mass="45048">MMFRSLKLFNYRTWFVGALISNVGAWMQATAISWITLTELTDQDATSVGVTMALQFGPQLLLVPLSGLVADRFPKRNVLFVTQSMLGILSLMLGVLAVTGVLELWMVWTFAALFGSTQAFDNPARQAFVSEIVGQDHLSNAVALNSASFHGARLAGPAVAGLSIALIGAGPVFLLNALTFVAMIVALARLRRDELQPAPRGARGFGDIVQGMKYVGRRHDIVVVMVMAFTLGTFGLNFPIFISTMTVEFGADADTFGLLSSSMAIGSVTGALLAARSERPRWTLVIGGLGAFALACTVLAWVPNLWLFAVGLALAGFTAQLFMTNANSTVQLSTAPEMRGRVMALYSAVFLGGTPIGAPIVGWVADAYGPRWAIMVAVATALVAFAIGAAWWSRQRRADRMSRTGTLRLTELTEELQTTKS</sequence>
<feature type="transmembrane region" description="Helical" evidence="7">
    <location>
        <begin position="158"/>
        <end position="187"/>
    </location>
</feature>
<feature type="transmembrane region" description="Helical" evidence="7">
    <location>
        <begin position="282"/>
        <end position="300"/>
    </location>
</feature>
<feature type="transmembrane region" description="Helical" evidence="7">
    <location>
        <begin position="85"/>
        <end position="108"/>
    </location>
</feature>
<feature type="transmembrane region" description="Helical" evidence="7">
    <location>
        <begin position="221"/>
        <end position="243"/>
    </location>
</feature>
<evidence type="ECO:0000256" key="1">
    <source>
        <dbReference type="ARBA" id="ARBA00004651"/>
    </source>
</evidence>
<evidence type="ECO:0000256" key="2">
    <source>
        <dbReference type="ARBA" id="ARBA00022448"/>
    </source>
</evidence>
<dbReference type="InterPro" id="IPR010290">
    <property type="entry name" value="TM_effector"/>
</dbReference>
<dbReference type="PANTHER" id="PTHR23513:SF11">
    <property type="entry name" value="STAPHYLOFERRIN A TRANSPORTER"/>
    <property type="match status" value="1"/>
</dbReference>
<proteinExistence type="predicted"/>
<dbReference type="GO" id="GO:0005886">
    <property type="term" value="C:plasma membrane"/>
    <property type="evidence" value="ECO:0007669"/>
    <property type="project" value="UniProtKB-SubCell"/>
</dbReference>
<dbReference type="Pfam" id="PF05977">
    <property type="entry name" value="MFS_3"/>
    <property type="match status" value="1"/>
</dbReference>
<keyword evidence="3" id="KW-1003">Cell membrane</keyword>
<feature type="transmembrane region" description="Helical" evidence="7">
    <location>
        <begin position="56"/>
        <end position="73"/>
    </location>
</feature>
<keyword evidence="5 7" id="KW-1133">Transmembrane helix</keyword>
<feature type="domain" description="Major facilitator superfamily (MFS) profile" evidence="8">
    <location>
        <begin position="1"/>
        <end position="396"/>
    </location>
</feature>
<keyword evidence="10" id="KW-1185">Reference proteome</keyword>